<comment type="similarity">
    <text evidence="7">Belongs to the binding-protein-dependent transport system permease family.</text>
</comment>
<feature type="transmembrane region" description="Helical" evidence="7">
    <location>
        <begin position="180"/>
        <end position="205"/>
    </location>
</feature>
<evidence type="ECO:0000256" key="3">
    <source>
        <dbReference type="ARBA" id="ARBA00022475"/>
    </source>
</evidence>
<protein>
    <submittedName>
        <fullName evidence="10">Lactose transport system permease protein LacF</fullName>
    </submittedName>
</protein>
<dbReference type="Proteomes" id="UP000077381">
    <property type="component" value="Unassembled WGS sequence"/>
</dbReference>
<dbReference type="PROSITE" id="PS50928">
    <property type="entry name" value="ABC_TM1"/>
    <property type="match status" value="1"/>
</dbReference>
<keyword evidence="11" id="KW-1185">Reference proteome</keyword>
<keyword evidence="4 7" id="KW-0812">Transmembrane</keyword>
<comment type="caution">
    <text evidence="10">The sequence shown here is derived from an EMBL/GenBank/DDBJ whole genome shotgun (WGS) entry which is preliminary data.</text>
</comment>
<dbReference type="STRING" id="1716141.STSP_71190"/>
<feature type="region of interest" description="Disordered" evidence="8">
    <location>
        <begin position="1"/>
        <end position="25"/>
    </location>
</feature>
<evidence type="ECO:0000259" key="9">
    <source>
        <dbReference type="PROSITE" id="PS50928"/>
    </source>
</evidence>
<dbReference type="InterPro" id="IPR000515">
    <property type="entry name" value="MetI-like"/>
</dbReference>
<evidence type="ECO:0000256" key="6">
    <source>
        <dbReference type="ARBA" id="ARBA00023136"/>
    </source>
</evidence>
<feature type="transmembrane region" description="Helical" evidence="7">
    <location>
        <begin position="288"/>
        <end position="309"/>
    </location>
</feature>
<evidence type="ECO:0000256" key="5">
    <source>
        <dbReference type="ARBA" id="ARBA00022989"/>
    </source>
</evidence>
<dbReference type="GO" id="GO:0055085">
    <property type="term" value="P:transmembrane transport"/>
    <property type="evidence" value="ECO:0007669"/>
    <property type="project" value="InterPro"/>
</dbReference>
<dbReference type="InterPro" id="IPR051393">
    <property type="entry name" value="ABC_transporter_permease"/>
</dbReference>
<evidence type="ECO:0000313" key="10">
    <source>
        <dbReference type="EMBL" id="OAH09505.1"/>
    </source>
</evidence>
<keyword evidence="6 7" id="KW-0472">Membrane</keyword>
<feature type="transmembrane region" description="Helical" evidence="7">
    <location>
        <begin position="241"/>
        <end position="262"/>
    </location>
</feature>
<keyword evidence="5 7" id="KW-1133">Transmembrane helix</keyword>
<dbReference type="EMBL" id="LOHS01000196">
    <property type="protein sequence ID" value="OAH09505.1"/>
    <property type="molecule type" value="Genomic_DNA"/>
</dbReference>
<evidence type="ECO:0000256" key="8">
    <source>
        <dbReference type="SAM" id="MobiDB-lite"/>
    </source>
</evidence>
<dbReference type="Pfam" id="PF00528">
    <property type="entry name" value="BPD_transp_1"/>
    <property type="match status" value="1"/>
</dbReference>
<dbReference type="PATRIC" id="fig|1716141.3.peg.7539"/>
<keyword evidence="3" id="KW-1003">Cell membrane</keyword>
<dbReference type="RefSeq" id="WP_067285072.1">
    <property type="nucleotide sequence ID" value="NZ_LOHS01000196.1"/>
</dbReference>
<organism evidence="10 11">
    <name type="scientific">Streptomyces jeddahensis</name>
    <dbReference type="NCBI Taxonomy" id="1716141"/>
    <lineage>
        <taxon>Bacteria</taxon>
        <taxon>Bacillati</taxon>
        <taxon>Actinomycetota</taxon>
        <taxon>Actinomycetes</taxon>
        <taxon>Kitasatosporales</taxon>
        <taxon>Streptomycetaceae</taxon>
        <taxon>Streptomyces</taxon>
    </lineage>
</organism>
<proteinExistence type="inferred from homology"/>
<evidence type="ECO:0000256" key="7">
    <source>
        <dbReference type="RuleBase" id="RU363032"/>
    </source>
</evidence>
<keyword evidence="2 7" id="KW-0813">Transport</keyword>
<evidence type="ECO:0000256" key="1">
    <source>
        <dbReference type="ARBA" id="ARBA00004651"/>
    </source>
</evidence>
<dbReference type="InterPro" id="IPR035906">
    <property type="entry name" value="MetI-like_sf"/>
</dbReference>
<reference evidence="10 11" key="1">
    <citation type="submission" date="2015-12" db="EMBL/GenBank/DDBJ databases">
        <title>Genome sequence of Streptomyces sp. G25.</title>
        <authorList>
            <person name="Poehlein A."/>
            <person name="Roettig A."/>
            <person name="Hiessl S."/>
            <person name="Hauschild P."/>
            <person name="Schauer J."/>
            <person name="Madkour M.H."/>
            <person name="Al-Ansari A.M."/>
            <person name="Almakishah N.H."/>
            <person name="Steinbuechel A."/>
            <person name="Daniel R."/>
        </authorList>
    </citation>
    <scope>NUCLEOTIDE SEQUENCE [LARGE SCALE GENOMIC DNA]</scope>
    <source>
        <strain evidence="11">G25(2015)</strain>
    </source>
</reference>
<dbReference type="SUPFAM" id="SSF161098">
    <property type="entry name" value="MetI-like"/>
    <property type="match status" value="1"/>
</dbReference>
<name>A0A177HEW7_9ACTN</name>
<evidence type="ECO:0000313" key="11">
    <source>
        <dbReference type="Proteomes" id="UP000077381"/>
    </source>
</evidence>
<gene>
    <name evidence="10" type="primary">lacF_28</name>
    <name evidence="10" type="ORF">STSP_71190</name>
</gene>
<feature type="transmembrane region" description="Helical" evidence="7">
    <location>
        <begin position="35"/>
        <end position="53"/>
    </location>
</feature>
<sequence>MQLTKSLGISRKEGATGARNRSRNRSRRGLRARRWAGWLFALPALAFYGVFNFRPVLLSIQYSFYDWDGVGASTWVGMKNYVEVFTDSEQFSSLLHAFYLILFFTVLPVTLALITASVLRQLQGRFTGALARTLLFLPQIIPGAAAGVAWTWMYSDNGVVNQLLRAIGLDSLARPWLADFTWALTAVGFIGTWLSAGLCTMLLLAGIGKIDASLYEAARIDGAGPIRQFWSVTLPGLRAEIGVCVTITIIAALASFDVVYLATQGGPGTQTMVPGVAVYTLAFNDNRLGAASALAVVLALIVIAIVAPLQRLFREK</sequence>
<feature type="transmembrane region" description="Helical" evidence="7">
    <location>
        <begin position="131"/>
        <end position="153"/>
    </location>
</feature>
<dbReference type="PANTHER" id="PTHR30193:SF41">
    <property type="entry name" value="DIACETYLCHITOBIOSE UPTAKE SYSTEM PERMEASE PROTEIN NGCF"/>
    <property type="match status" value="1"/>
</dbReference>
<comment type="subcellular location">
    <subcellularLocation>
        <location evidence="1 7">Cell membrane</location>
        <topology evidence="1 7">Multi-pass membrane protein</topology>
    </subcellularLocation>
</comment>
<dbReference type="Gene3D" id="1.10.3720.10">
    <property type="entry name" value="MetI-like"/>
    <property type="match status" value="1"/>
</dbReference>
<accession>A0A177HEW7</accession>
<feature type="transmembrane region" description="Helical" evidence="7">
    <location>
        <begin position="97"/>
        <end position="119"/>
    </location>
</feature>
<dbReference type="GO" id="GO:0005886">
    <property type="term" value="C:plasma membrane"/>
    <property type="evidence" value="ECO:0007669"/>
    <property type="project" value="UniProtKB-SubCell"/>
</dbReference>
<evidence type="ECO:0000256" key="2">
    <source>
        <dbReference type="ARBA" id="ARBA00022448"/>
    </source>
</evidence>
<feature type="domain" description="ABC transmembrane type-1" evidence="9">
    <location>
        <begin position="94"/>
        <end position="309"/>
    </location>
</feature>
<dbReference type="AlphaFoldDB" id="A0A177HEW7"/>
<dbReference type="CDD" id="cd06261">
    <property type="entry name" value="TM_PBP2"/>
    <property type="match status" value="1"/>
</dbReference>
<evidence type="ECO:0000256" key="4">
    <source>
        <dbReference type="ARBA" id="ARBA00022692"/>
    </source>
</evidence>
<dbReference type="PANTHER" id="PTHR30193">
    <property type="entry name" value="ABC TRANSPORTER PERMEASE PROTEIN"/>
    <property type="match status" value="1"/>
</dbReference>